<sequence length="322" mass="36927">MKIAKMKPWEAYRASLILCNHFFQTGDLTYRAWMNHPLKKFLFQYLVFPFVCMLFFQGIKLVDAESGSEIGFMFVMYRNQVAIGTDIFIHPEYQAKGAGFAFLVRYAQYAHQKGLRYFIGKISSENKPSLKLTTKKMGMTRYYDRVILIPEANIPKHDYVYNRLQLNRLPKKAVKEALQFVANQMFSRQFQTHVEGMGGVIEPLWLGAVHELRYEGELVGYASVSTTDSHPIVRICFLPKWWESELETAFVSYLARKLITKQQAKSGLIGVQAGCSEHHMQLAGKLKELGAEEKEHEEVAVVGLFEQLAQLGEREQVASFSS</sequence>
<dbReference type="PROSITE" id="PS51186">
    <property type="entry name" value="GNAT"/>
    <property type="match status" value="1"/>
</dbReference>
<reference evidence="3" key="1">
    <citation type="submission" date="2023-07" db="EMBL/GenBank/DDBJ databases">
        <authorList>
            <person name="Ivanov I."/>
            <person name="Teneva D."/>
            <person name="Stoikov I."/>
        </authorList>
    </citation>
    <scope>NUCLEOTIDE SEQUENCE</scope>
    <source>
        <strain evidence="3">4475</strain>
    </source>
</reference>
<keyword evidence="1" id="KW-0812">Transmembrane</keyword>
<protein>
    <submittedName>
        <fullName evidence="3">N-acetyltransferase domain-containing protein</fullName>
    </submittedName>
</protein>
<evidence type="ECO:0000256" key="1">
    <source>
        <dbReference type="SAM" id="Phobius"/>
    </source>
</evidence>
<keyword evidence="4" id="KW-1185">Reference proteome</keyword>
<proteinExistence type="predicted"/>
<organism evidence="3 4">
    <name type="scientific">Brevibacillus aydinogluensis</name>
    <dbReference type="NCBI Taxonomy" id="927786"/>
    <lineage>
        <taxon>Bacteria</taxon>
        <taxon>Bacillati</taxon>
        <taxon>Bacillota</taxon>
        <taxon>Bacilli</taxon>
        <taxon>Bacillales</taxon>
        <taxon>Paenibacillaceae</taxon>
        <taxon>Brevibacillus</taxon>
    </lineage>
</organism>
<dbReference type="Pfam" id="PF00583">
    <property type="entry name" value="Acetyltransf_1"/>
    <property type="match status" value="1"/>
</dbReference>
<gene>
    <name evidence="3" type="ORF">BSPP4475_12335</name>
</gene>
<evidence type="ECO:0000259" key="2">
    <source>
        <dbReference type="PROSITE" id="PS51186"/>
    </source>
</evidence>
<dbReference type="Proteomes" id="UP001189619">
    <property type="component" value="Chromosome"/>
</dbReference>
<keyword evidence="1" id="KW-0472">Membrane</keyword>
<name>A0AA48RER9_9BACL</name>
<keyword evidence="1" id="KW-1133">Transmembrane helix</keyword>
<dbReference type="GO" id="GO:0016747">
    <property type="term" value="F:acyltransferase activity, transferring groups other than amino-acyl groups"/>
    <property type="evidence" value="ECO:0007669"/>
    <property type="project" value="InterPro"/>
</dbReference>
<dbReference type="KEGG" id="bayd:BSPP4475_12335"/>
<evidence type="ECO:0000313" key="4">
    <source>
        <dbReference type="Proteomes" id="UP001189619"/>
    </source>
</evidence>
<dbReference type="InterPro" id="IPR016181">
    <property type="entry name" value="Acyl_CoA_acyltransferase"/>
</dbReference>
<dbReference type="InterPro" id="IPR000182">
    <property type="entry name" value="GNAT_dom"/>
</dbReference>
<feature type="domain" description="N-acetyltransferase" evidence="2">
    <location>
        <begin position="1"/>
        <end position="161"/>
    </location>
</feature>
<dbReference type="Gene3D" id="3.40.630.30">
    <property type="match status" value="1"/>
</dbReference>
<dbReference type="RefSeq" id="WP_304414427.1">
    <property type="nucleotide sequence ID" value="NZ_OY569118.1"/>
</dbReference>
<dbReference type="EMBL" id="OY569118">
    <property type="protein sequence ID" value="CAJ1003109.1"/>
    <property type="molecule type" value="Genomic_DNA"/>
</dbReference>
<dbReference type="AlphaFoldDB" id="A0AA48RER9"/>
<accession>A0AA48RER9</accession>
<feature type="transmembrane region" description="Helical" evidence="1">
    <location>
        <begin position="41"/>
        <end position="59"/>
    </location>
</feature>
<evidence type="ECO:0000313" key="3">
    <source>
        <dbReference type="EMBL" id="CAJ1003109.1"/>
    </source>
</evidence>
<dbReference type="SUPFAM" id="SSF55729">
    <property type="entry name" value="Acyl-CoA N-acyltransferases (Nat)"/>
    <property type="match status" value="1"/>
</dbReference>